<evidence type="ECO:0000313" key="1">
    <source>
        <dbReference type="EMBL" id="APT74921.1"/>
    </source>
</evidence>
<evidence type="ECO:0000313" key="2">
    <source>
        <dbReference type="Proteomes" id="UP000185490"/>
    </source>
</evidence>
<organism evidence="1 2">
    <name type="scientific">Thermosipho melanesiensis</name>
    <dbReference type="NCBI Taxonomy" id="46541"/>
    <lineage>
        <taxon>Bacteria</taxon>
        <taxon>Thermotogati</taxon>
        <taxon>Thermotogota</taxon>
        <taxon>Thermotogae</taxon>
        <taxon>Thermotogales</taxon>
        <taxon>Fervidobacteriaceae</taxon>
        <taxon>Thermosipho</taxon>
    </lineage>
</organism>
<name>A0ABM6GH57_9BACT</name>
<protein>
    <submittedName>
        <fullName evidence="1">Uncharacterized protein</fullName>
    </submittedName>
</protein>
<reference evidence="1 2" key="1">
    <citation type="submission" date="2014-02" db="EMBL/GenBank/DDBJ databases">
        <title>Diversity of Thermotogales isolates from hydrothermal vents.</title>
        <authorList>
            <person name="Haverkamp T.H.A."/>
            <person name="Lossouarn J."/>
            <person name="Geslin C."/>
            <person name="Nesbo C.L."/>
        </authorList>
    </citation>
    <scope>NUCLEOTIDE SEQUENCE [LARGE SCALE GENOMIC DNA]</scope>
    <source>
        <strain evidence="1 2">431</strain>
    </source>
</reference>
<keyword evidence="2" id="KW-1185">Reference proteome</keyword>
<sequence length="164" mass="18979">MILIEIDLHSIEKITVSDNNSVFFVALNNYLKLADFPENFNDYGNKLNFHLGIITRDDDSYIEYCKKTGEGFYNFLKYLKSKYYKISASNTLNNIYSPIVVGAFEEIKNCIKEKFDPKYVFGKYEILELGEFEKYVHAESNLIIPLFSRSEELNSSAGSLNMDI</sequence>
<dbReference type="Proteomes" id="UP000185490">
    <property type="component" value="Chromosome"/>
</dbReference>
<accession>A0ABM6GH57</accession>
<gene>
    <name evidence="1" type="ORF">BW47_07860</name>
</gene>
<dbReference type="EMBL" id="CP007389">
    <property type="protein sequence ID" value="APT74921.1"/>
    <property type="molecule type" value="Genomic_DNA"/>
</dbReference>
<dbReference type="RefSeq" id="WP_012057682.1">
    <property type="nucleotide sequence ID" value="NZ_CP007389.1"/>
</dbReference>
<proteinExistence type="predicted"/>